<dbReference type="PANTHER" id="PTHR24121:SF21">
    <property type="entry name" value="ANKYRIN REPEAT FAMILY PROTEIN"/>
    <property type="match status" value="1"/>
</dbReference>
<dbReference type="SMART" id="SM00248">
    <property type="entry name" value="ANK"/>
    <property type="match status" value="9"/>
</dbReference>
<dbReference type="HOGENOM" id="CLU_017106_0_0_1"/>
<reference evidence="4" key="1">
    <citation type="journal article" date="2013" name="Science">
        <title>The Amborella genome and the evolution of flowering plants.</title>
        <authorList>
            <consortium name="Amborella Genome Project"/>
        </authorList>
    </citation>
    <scope>NUCLEOTIDE SEQUENCE [LARGE SCALE GENOMIC DNA]</scope>
</reference>
<dbReference type="PANTHER" id="PTHR24121">
    <property type="entry name" value="NO MECHANORECEPTOR POTENTIAL C, ISOFORM D-RELATED"/>
    <property type="match status" value="1"/>
</dbReference>
<dbReference type="AlphaFoldDB" id="W1PFS2"/>
<dbReference type="InterPro" id="IPR036770">
    <property type="entry name" value="Ankyrin_rpt-contain_sf"/>
</dbReference>
<dbReference type="OMA" id="DYMTRNA"/>
<accession>W1PFS2</accession>
<dbReference type="Pfam" id="PF00023">
    <property type="entry name" value="Ank"/>
    <property type="match status" value="1"/>
</dbReference>
<gene>
    <name evidence="3" type="ORF">AMTR_s00005p00190510</name>
</gene>
<organism evidence="3 4">
    <name type="scientific">Amborella trichopoda</name>
    <dbReference type="NCBI Taxonomy" id="13333"/>
    <lineage>
        <taxon>Eukaryota</taxon>
        <taxon>Viridiplantae</taxon>
        <taxon>Streptophyta</taxon>
        <taxon>Embryophyta</taxon>
        <taxon>Tracheophyta</taxon>
        <taxon>Spermatophyta</taxon>
        <taxon>Magnoliopsida</taxon>
        <taxon>Amborellales</taxon>
        <taxon>Amborellaceae</taxon>
        <taxon>Amborella</taxon>
    </lineage>
</organism>
<dbReference type="Proteomes" id="UP000017836">
    <property type="component" value="Unassembled WGS sequence"/>
</dbReference>
<feature type="compositionally biased region" description="Polar residues" evidence="2">
    <location>
        <begin position="599"/>
        <end position="624"/>
    </location>
</feature>
<feature type="repeat" description="ANK" evidence="1">
    <location>
        <begin position="257"/>
        <end position="289"/>
    </location>
</feature>
<dbReference type="STRING" id="13333.W1PFS2"/>
<dbReference type="OrthoDB" id="5314041at2759"/>
<evidence type="ECO:0000256" key="1">
    <source>
        <dbReference type="PROSITE-ProRule" id="PRU00023"/>
    </source>
</evidence>
<keyword evidence="4" id="KW-1185">Reference proteome</keyword>
<feature type="compositionally biased region" description="Low complexity" evidence="2">
    <location>
        <begin position="629"/>
        <end position="645"/>
    </location>
</feature>
<dbReference type="SUPFAM" id="SSF48403">
    <property type="entry name" value="Ankyrin repeat"/>
    <property type="match status" value="1"/>
</dbReference>
<evidence type="ECO:0000256" key="2">
    <source>
        <dbReference type="SAM" id="MobiDB-lite"/>
    </source>
</evidence>
<keyword evidence="1" id="KW-0040">ANK repeat</keyword>
<dbReference type="Gramene" id="ERN06798">
    <property type="protein sequence ID" value="ERN06798"/>
    <property type="gene ID" value="AMTR_s00005p00190510"/>
</dbReference>
<proteinExistence type="predicted"/>
<sequence length="702" mass="77064">MESSSPSPLFPLRWESTGDQWWYATPIDWAAANGHLDVVRELLRVDANLLIKLTSLRRLRRLETVWDDNFSSAPLGRCTIAKALLFEFESKHSPNALIRAGYGGWLLYTAASAGDLDFAKELLRREPRLVFGEGEYGITDIFYAASRSKNSEVFRLLLEFAINPRSWGTEDVEEGQGQINGVSPLLRSEIMNRAVHAAARGGNFEMLKELLNDLPDPLVYRDLQGSTLLHAAAGRGQTEVVKYLIGSFNIIASRDNEGNTALHLAAFRGHLAVVEELVCASPSLPTLTNNARETFLHMAVAGFRAPGFHRLDRQIELIEHLISETNLFHLPDIINCKNAEGKTVLHMAVSGNILTNLVELIMSVRGIDLNIHDSNGMTPLDVLNLHPRSPSSELLIRQLILAGGIGNSKDYAMRSAIVSHLKMQALGSRSPGTSFRISDGEIFLYTGTENPSELYERGSARPSSCSNSSRPSEISLLESNGATHGSASTKRSTPVNSAARRLRILLGWSHGKERIRDKAKKSLKFRDDDSSLDSFGKCSPEENIPTPLRLRFSKPPSLPNNKRTLSVRSALPSPMTKKKFASGLTHGVLQAMPHLVFQSSPSSLSRTPMLSSPPSSDKTQGLTSDSERTPSTAPAASSATTITTTMFASKDGKEDSGRKSTHGLMNHYFCFGAHGLSYDDESQMVGGHRANRFYKRSILSEA</sequence>
<protein>
    <submittedName>
        <fullName evidence="3">Uncharacterized protein</fullName>
    </submittedName>
</protein>
<feature type="repeat" description="ANK" evidence="1">
    <location>
        <begin position="224"/>
        <end position="256"/>
    </location>
</feature>
<feature type="compositionally biased region" description="Low complexity" evidence="2">
    <location>
        <begin position="460"/>
        <end position="473"/>
    </location>
</feature>
<name>W1PFS2_AMBTC</name>
<dbReference type="PROSITE" id="PS50297">
    <property type="entry name" value="ANK_REP_REGION"/>
    <property type="match status" value="2"/>
</dbReference>
<dbReference type="PROSITE" id="PS50088">
    <property type="entry name" value="ANK_REPEAT"/>
    <property type="match status" value="2"/>
</dbReference>
<feature type="region of interest" description="Disordered" evidence="2">
    <location>
        <begin position="599"/>
        <end position="659"/>
    </location>
</feature>
<dbReference type="InterPro" id="IPR002110">
    <property type="entry name" value="Ankyrin_rpt"/>
</dbReference>
<dbReference type="EMBL" id="KI393866">
    <property type="protein sequence ID" value="ERN06798.1"/>
    <property type="molecule type" value="Genomic_DNA"/>
</dbReference>
<dbReference type="eggNOG" id="KOG0504">
    <property type="taxonomic scope" value="Eukaryota"/>
</dbReference>
<dbReference type="Pfam" id="PF12796">
    <property type="entry name" value="Ank_2"/>
    <property type="match status" value="1"/>
</dbReference>
<evidence type="ECO:0000313" key="4">
    <source>
        <dbReference type="Proteomes" id="UP000017836"/>
    </source>
</evidence>
<dbReference type="KEGG" id="atr:18435003"/>
<dbReference type="Gene3D" id="1.25.40.20">
    <property type="entry name" value="Ankyrin repeat-containing domain"/>
    <property type="match status" value="1"/>
</dbReference>
<evidence type="ECO:0000313" key="3">
    <source>
        <dbReference type="EMBL" id="ERN06798.1"/>
    </source>
</evidence>
<feature type="region of interest" description="Disordered" evidence="2">
    <location>
        <begin position="527"/>
        <end position="564"/>
    </location>
</feature>
<feature type="region of interest" description="Disordered" evidence="2">
    <location>
        <begin position="454"/>
        <end position="473"/>
    </location>
</feature>